<dbReference type="Proteomes" id="UP001383192">
    <property type="component" value="Unassembled WGS sequence"/>
</dbReference>
<evidence type="ECO:0000313" key="3">
    <source>
        <dbReference type="Proteomes" id="UP001383192"/>
    </source>
</evidence>
<comment type="caution">
    <text evidence="2">The sequence shown here is derived from an EMBL/GenBank/DDBJ whole genome shotgun (WGS) entry which is preliminary data.</text>
</comment>
<name>A0AAW0B117_9AGAR</name>
<evidence type="ECO:0000256" key="1">
    <source>
        <dbReference type="SAM" id="MobiDB-lite"/>
    </source>
</evidence>
<evidence type="ECO:0000313" key="2">
    <source>
        <dbReference type="EMBL" id="KAK7019196.1"/>
    </source>
</evidence>
<feature type="compositionally biased region" description="Basic and acidic residues" evidence="1">
    <location>
        <begin position="178"/>
        <end position="192"/>
    </location>
</feature>
<accession>A0AAW0B117</accession>
<feature type="compositionally biased region" description="Basic residues" evidence="1">
    <location>
        <begin position="42"/>
        <end position="52"/>
    </location>
</feature>
<feature type="compositionally biased region" description="Low complexity" evidence="1">
    <location>
        <begin position="131"/>
        <end position="145"/>
    </location>
</feature>
<feature type="compositionally biased region" description="Polar residues" evidence="1">
    <location>
        <begin position="146"/>
        <end position="177"/>
    </location>
</feature>
<protein>
    <submittedName>
        <fullName evidence="2">Uncharacterized protein</fullName>
    </submittedName>
</protein>
<feature type="region of interest" description="Disordered" evidence="1">
    <location>
        <begin position="1"/>
        <end position="194"/>
    </location>
</feature>
<keyword evidence="3" id="KW-1185">Reference proteome</keyword>
<dbReference type="AlphaFoldDB" id="A0AAW0B117"/>
<organism evidence="2 3">
    <name type="scientific">Paramarasmius palmivorus</name>
    <dbReference type="NCBI Taxonomy" id="297713"/>
    <lineage>
        <taxon>Eukaryota</taxon>
        <taxon>Fungi</taxon>
        <taxon>Dikarya</taxon>
        <taxon>Basidiomycota</taxon>
        <taxon>Agaricomycotina</taxon>
        <taxon>Agaricomycetes</taxon>
        <taxon>Agaricomycetidae</taxon>
        <taxon>Agaricales</taxon>
        <taxon>Marasmiineae</taxon>
        <taxon>Marasmiaceae</taxon>
        <taxon>Paramarasmius</taxon>
    </lineage>
</organism>
<proteinExistence type="predicted"/>
<sequence>MTTTSPRRSPRKTSHPSHAPKERHCKRCPGRPLLRECEHSAKAKKQVARQSRRHEAQSAKTPAGDPTTNSSASQAPNSPSPAPSRETAPRAETPIDPALLGPNEGPVGPPLYPLPAHLRGAPQMPTPSPQPANSSISCSSPARPSTQSSPHPAGSTFITFNGDNATFNADHINNNRSMHTDDDDKDDQDTNKCVRVSKKNPVYGFVRGSMRGEIPWDVPRRHPKEPYEASRELRTKAFNERVKRIVERCEEVANVTGCWLYFSAHLSTSNHGFVHFVSKNLNADAGGALDEIHSLHSNLYTSLSKATIRNVAEVEMEAAKTREELRKTKEAEASALTAVDSLQRSIADKDKIIEELRSVLLARGEGSVS</sequence>
<reference evidence="2 3" key="1">
    <citation type="submission" date="2024-01" db="EMBL/GenBank/DDBJ databases">
        <title>A draft genome for a cacao thread blight-causing isolate of Paramarasmius palmivorus.</title>
        <authorList>
            <person name="Baruah I.K."/>
            <person name="Bukari Y."/>
            <person name="Amoako-Attah I."/>
            <person name="Meinhardt L.W."/>
            <person name="Bailey B.A."/>
            <person name="Cohen S.P."/>
        </authorList>
    </citation>
    <scope>NUCLEOTIDE SEQUENCE [LARGE SCALE GENOMIC DNA]</scope>
    <source>
        <strain evidence="2 3">GH-12</strain>
    </source>
</reference>
<gene>
    <name evidence="2" type="ORF">VNI00_018154</name>
</gene>
<dbReference type="EMBL" id="JAYKXP010000214">
    <property type="protein sequence ID" value="KAK7019196.1"/>
    <property type="molecule type" value="Genomic_DNA"/>
</dbReference>